<evidence type="ECO:0000256" key="1">
    <source>
        <dbReference type="SAM" id="MobiDB-lite"/>
    </source>
</evidence>
<gene>
    <name evidence="2" type="ORF">GQ26_0420180</name>
</gene>
<accession>A0A093UQP7</accession>
<feature type="compositionally biased region" description="Polar residues" evidence="1">
    <location>
        <begin position="1"/>
        <end position="16"/>
    </location>
</feature>
<feature type="region of interest" description="Disordered" evidence="1">
    <location>
        <begin position="1"/>
        <end position="38"/>
    </location>
</feature>
<dbReference type="AlphaFoldDB" id="A0A093UQP7"/>
<protein>
    <submittedName>
        <fullName evidence="2">Uncharacterized protein</fullName>
    </submittedName>
</protein>
<reference evidence="2" key="1">
    <citation type="journal article" date="2014" name="PLoS Genet.">
        <title>Signature Gene Expression Reveals Novel Clues to the Molecular Mechanisms of Dimorphic Transition in Penicillium marneffei.</title>
        <authorList>
            <person name="Yang E."/>
            <person name="Wang G."/>
            <person name="Cai J."/>
            <person name="Woo P.C."/>
            <person name="Lau S.K."/>
            <person name="Yuen K.-Y."/>
            <person name="Chow W.-N."/>
            <person name="Lin X."/>
        </authorList>
    </citation>
    <scope>NUCLEOTIDE SEQUENCE [LARGE SCALE GENOMIC DNA]</scope>
    <source>
        <strain evidence="2">PM1</strain>
    </source>
</reference>
<comment type="caution">
    <text evidence="2">The sequence shown here is derived from an EMBL/GenBank/DDBJ whole genome shotgun (WGS) entry which is preliminary data.</text>
</comment>
<dbReference type="HOGENOM" id="CLU_1205471_0_0_1"/>
<sequence>MNPNNVARYTTPMSPDSSHRGTEEPPPVEPLSPESIVSRPSSPRLYRFEWAIDPHDPTKHLSPPEVVIRNCLFAVEFRISSPEDFKPEVNFYARVLPKYSKAFHLGRERVTTNKWERTVLFIPREGVYGIDVRIIPDCPGYLTGLVKHRYLTTVFDEGDGVRAPLGALEHRVLFGDDQGQVQNMESTAKSNGQWEMEDIKSQANADVSKMDDFFTEWLGFSPAP</sequence>
<proteinExistence type="predicted"/>
<name>A0A093UQP7_TALMA</name>
<dbReference type="EMBL" id="JPOX01000042">
    <property type="protein sequence ID" value="KFX42612.1"/>
    <property type="molecule type" value="Genomic_DNA"/>
</dbReference>
<organism evidence="2">
    <name type="scientific">Talaromyces marneffei PM1</name>
    <dbReference type="NCBI Taxonomy" id="1077442"/>
    <lineage>
        <taxon>Eukaryota</taxon>
        <taxon>Fungi</taxon>
        <taxon>Dikarya</taxon>
        <taxon>Ascomycota</taxon>
        <taxon>Pezizomycotina</taxon>
        <taxon>Eurotiomycetes</taxon>
        <taxon>Eurotiomycetidae</taxon>
        <taxon>Eurotiales</taxon>
        <taxon>Trichocomaceae</taxon>
        <taxon>Talaromyces</taxon>
        <taxon>Talaromyces sect. Talaromyces</taxon>
    </lineage>
</organism>
<evidence type="ECO:0000313" key="2">
    <source>
        <dbReference type="EMBL" id="KFX42612.1"/>
    </source>
</evidence>